<sequence length="284" mass="31963">MRLSYYDALDIISDDVVEILESKEKQNTDISTFRPETTAEAVLQSIRKKKKHRMSKTYRNKKNIKLRLLIAAVIVLSISTVVIAVSQYDFERDGASLVNDSNRGMIGKEQHGTFTIIDKNGNVIEGEPMLSYEEMIEEYMKNIEQSTIIDEIDVKESVPSSISYFAVTPDNVKENTWNTPEIIFTNGALIVFTKEDGSGWHLEKGETIKFSGETYPSEIFNGKGQTIGYSYIVNGKLVMKNLAAEATLNPEHEFTAKESGEYYFCLICCSSDSITLKEGNITVK</sequence>
<dbReference type="AlphaFoldDB" id="A0A5M9I4Q8"/>
<protein>
    <recommendedName>
        <fullName evidence="2">GOLD domain-containing protein</fullName>
    </recommendedName>
</protein>
<accession>A0A5M9I4Q8</accession>
<keyword evidence="1" id="KW-0472">Membrane</keyword>
<dbReference type="PROSITE" id="PS50866">
    <property type="entry name" value="GOLD"/>
    <property type="match status" value="1"/>
</dbReference>
<comment type="caution">
    <text evidence="3">The sequence shown here is derived from an EMBL/GenBank/DDBJ whole genome shotgun (WGS) entry which is preliminary data.</text>
</comment>
<proteinExistence type="predicted"/>
<keyword evidence="1" id="KW-0812">Transmembrane</keyword>
<evidence type="ECO:0000313" key="3">
    <source>
        <dbReference type="EMBL" id="KAA8502635.1"/>
    </source>
</evidence>
<keyword evidence="1" id="KW-1133">Transmembrane helix</keyword>
<dbReference type="OrthoDB" id="1918222at2"/>
<feature type="domain" description="GOLD" evidence="2">
    <location>
        <begin position="155"/>
        <end position="284"/>
    </location>
</feature>
<dbReference type="EMBL" id="VMSO01000002">
    <property type="protein sequence ID" value="KAA8502635.1"/>
    <property type="molecule type" value="Genomic_DNA"/>
</dbReference>
<keyword evidence="4" id="KW-1185">Reference proteome</keyword>
<evidence type="ECO:0000313" key="4">
    <source>
        <dbReference type="Proteomes" id="UP000322025"/>
    </source>
</evidence>
<dbReference type="Proteomes" id="UP000322025">
    <property type="component" value="Unassembled WGS sequence"/>
</dbReference>
<evidence type="ECO:0000259" key="2">
    <source>
        <dbReference type="PROSITE" id="PS50866"/>
    </source>
</evidence>
<organism evidence="3 4">
    <name type="scientific">Mediterraneibacter catenae</name>
    <dbReference type="NCBI Taxonomy" id="2594882"/>
    <lineage>
        <taxon>Bacteria</taxon>
        <taxon>Bacillati</taxon>
        <taxon>Bacillota</taxon>
        <taxon>Clostridia</taxon>
        <taxon>Lachnospirales</taxon>
        <taxon>Lachnospiraceae</taxon>
        <taxon>Mediterraneibacter</taxon>
    </lineage>
</organism>
<gene>
    <name evidence="3" type="ORF">FNY66_03125</name>
</gene>
<name>A0A5M9I4Q8_9FIRM</name>
<reference evidence="3" key="1">
    <citation type="submission" date="2019-07" db="EMBL/GenBank/DDBJ databases">
        <authorList>
            <person name="Wongkuna S."/>
            <person name="Scaria J."/>
        </authorList>
    </citation>
    <scope>NUCLEOTIDE SEQUENCE [LARGE SCALE GENOMIC DNA]</scope>
    <source>
        <strain evidence="3">SW178</strain>
    </source>
</reference>
<evidence type="ECO:0000256" key="1">
    <source>
        <dbReference type="SAM" id="Phobius"/>
    </source>
</evidence>
<feature type="transmembrane region" description="Helical" evidence="1">
    <location>
        <begin position="66"/>
        <end position="88"/>
    </location>
</feature>
<dbReference type="RefSeq" id="WP_150310258.1">
    <property type="nucleotide sequence ID" value="NZ_VMSO01000002.1"/>
</dbReference>
<dbReference type="InterPro" id="IPR009038">
    <property type="entry name" value="GOLD_dom"/>
</dbReference>